<dbReference type="PROSITE" id="PS51352">
    <property type="entry name" value="THIOREDOXIN_2"/>
    <property type="match status" value="1"/>
</dbReference>
<evidence type="ECO:0000313" key="7">
    <source>
        <dbReference type="Proteomes" id="UP000187506"/>
    </source>
</evidence>
<dbReference type="SUPFAM" id="SSF52833">
    <property type="entry name" value="Thioredoxin-like"/>
    <property type="match status" value="1"/>
</dbReference>
<feature type="domain" description="Thioredoxin" evidence="5">
    <location>
        <begin position="195"/>
        <end position="351"/>
    </location>
</feature>
<dbReference type="GO" id="GO:0016209">
    <property type="term" value="F:antioxidant activity"/>
    <property type="evidence" value="ECO:0007669"/>
    <property type="project" value="InterPro"/>
</dbReference>
<keyword evidence="7" id="KW-1185">Reference proteome</keyword>
<dbReference type="InterPro" id="IPR013766">
    <property type="entry name" value="Thioredoxin_domain"/>
</dbReference>
<dbReference type="GO" id="GO:0017004">
    <property type="term" value="P:cytochrome complex assembly"/>
    <property type="evidence" value="ECO:0007669"/>
    <property type="project" value="UniProtKB-KW"/>
</dbReference>
<dbReference type="PROSITE" id="PS51257">
    <property type="entry name" value="PROKAR_LIPOPROTEIN"/>
    <property type="match status" value="1"/>
</dbReference>
<dbReference type="PANTHER" id="PTHR42852:SF6">
    <property type="entry name" value="THIOL:DISULFIDE INTERCHANGE PROTEIN DSBE"/>
    <property type="match status" value="1"/>
</dbReference>
<dbReference type="GO" id="GO:0016491">
    <property type="term" value="F:oxidoreductase activity"/>
    <property type="evidence" value="ECO:0007669"/>
    <property type="project" value="InterPro"/>
</dbReference>
<comment type="subcellular location">
    <subcellularLocation>
        <location evidence="1">Cell envelope</location>
    </subcellularLocation>
</comment>
<organism evidence="6 7">
    <name type="scientific">Lacinutrix venerupis</name>
    <dbReference type="NCBI Taxonomy" id="1486034"/>
    <lineage>
        <taxon>Bacteria</taxon>
        <taxon>Pseudomonadati</taxon>
        <taxon>Bacteroidota</taxon>
        <taxon>Flavobacteriia</taxon>
        <taxon>Flavobacteriales</taxon>
        <taxon>Flavobacteriaceae</taxon>
        <taxon>Lacinutrix</taxon>
    </lineage>
</organism>
<proteinExistence type="predicted"/>
<dbReference type="GO" id="GO:0030313">
    <property type="term" value="C:cell envelope"/>
    <property type="evidence" value="ECO:0007669"/>
    <property type="project" value="UniProtKB-SubCell"/>
</dbReference>
<evidence type="ECO:0000259" key="5">
    <source>
        <dbReference type="PROSITE" id="PS51352"/>
    </source>
</evidence>
<dbReference type="AlphaFoldDB" id="A0AAC9LMD1"/>
<evidence type="ECO:0000313" key="6">
    <source>
        <dbReference type="EMBL" id="APY00005.1"/>
    </source>
</evidence>
<gene>
    <name evidence="6" type="ORF">BWR22_06680</name>
</gene>
<keyword evidence="2" id="KW-0201">Cytochrome c-type biogenesis</keyword>
<dbReference type="EMBL" id="CP019352">
    <property type="protein sequence ID" value="APY00005.1"/>
    <property type="molecule type" value="Genomic_DNA"/>
</dbReference>
<name>A0AAC9LMD1_9FLAO</name>
<dbReference type="InterPro" id="IPR000866">
    <property type="entry name" value="AhpC/TSA"/>
</dbReference>
<evidence type="ECO:0000256" key="3">
    <source>
        <dbReference type="ARBA" id="ARBA00023157"/>
    </source>
</evidence>
<dbReference type="PANTHER" id="PTHR42852">
    <property type="entry name" value="THIOL:DISULFIDE INTERCHANGE PROTEIN DSBE"/>
    <property type="match status" value="1"/>
</dbReference>
<accession>A0AAC9LMD1</accession>
<dbReference type="Pfam" id="PF00578">
    <property type="entry name" value="AhpC-TSA"/>
    <property type="match status" value="1"/>
</dbReference>
<dbReference type="Gene3D" id="3.40.30.10">
    <property type="entry name" value="Glutaredoxin"/>
    <property type="match status" value="1"/>
</dbReference>
<evidence type="ECO:0000256" key="4">
    <source>
        <dbReference type="ARBA" id="ARBA00023284"/>
    </source>
</evidence>
<dbReference type="InterPro" id="IPR050553">
    <property type="entry name" value="Thioredoxin_ResA/DsbE_sf"/>
</dbReference>
<keyword evidence="3" id="KW-1015">Disulfide bond</keyword>
<sequence>MKKLVLALSILAVVACKEEAPKDYVTLSGKIENKNSDSLFVVQGRTFSKTIKLNEDGTFSDTLKVKTGSYIFHDGNESTNIFLKNGYDLNLTLDTKEFDESLKFTGNGAESNNYLSKKAIMQENLVEPSLFDLEEVEFNAKVVELEKEMSDFLEKNSKNLDSTLLAREKIEIVQFKPGITGFYKQQQARAAQFASFIGKPAPSFDFENAKGGKTSLEDLKGKYVYIDVWATWCGPCIREIPSLKEIEKDFHDKNIEFVSVSVDDGRGYKADTREESAKLAHEGWKKMIAEKELGGIQIISDNGWKSEFVQGFKINGIPRFILIDPAGNVVNADAPRPSSPKLREVLNGLENI</sequence>
<dbReference type="RefSeq" id="WP_076732826.1">
    <property type="nucleotide sequence ID" value="NZ_CP019352.1"/>
</dbReference>
<dbReference type="CDD" id="cd02966">
    <property type="entry name" value="TlpA_like_family"/>
    <property type="match status" value="1"/>
</dbReference>
<dbReference type="Proteomes" id="UP000187506">
    <property type="component" value="Chromosome"/>
</dbReference>
<evidence type="ECO:0000256" key="1">
    <source>
        <dbReference type="ARBA" id="ARBA00004196"/>
    </source>
</evidence>
<protein>
    <submittedName>
        <fullName evidence="6">Thioredoxin</fullName>
    </submittedName>
</protein>
<reference evidence="6 7" key="1">
    <citation type="submission" date="2017-01" db="EMBL/GenBank/DDBJ databases">
        <title>Complete genome of Lacinutrix venerupis DOK2-8 isolated from seawater in Dokdo.</title>
        <authorList>
            <person name="Chi W.-J."/>
            <person name="Kim J.H."/>
        </authorList>
    </citation>
    <scope>NUCLEOTIDE SEQUENCE [LARGE SCALE GENOMIC DNA]</scope>
    <source>
        <strain evidence="6 7">DOK2-8</strain>
    </source>
</reference>
<evidence type="ECO:0000256" key="2">
    <source>
        <dbReference type="ARBA" id="ARBA00022748"/>
    </source>
</evidence>
<keyword evidence="4" id="KW-0676">Redox-active center</keyword>
<dbReference type="InterPro" id="IPR036249">
    <property type="entry name" value="Thioredoxin-like_sf"/>
</dbReference>
<dbReference type="KEGG" id="lvn:BWR22_06680"/>